<accession>W9CGS4</accession>
<dbReference type="InterPro" id="IPR051414">
    <property type="entry name" value="Adenylate-forming_Reductase"/>
</dbReference>
<feature type="domain" description="AMP-dependent synthetase/ligase" evidence="4">
    <location>
        <begin position="104"/>
        <end position="427"/>
    </location>
</feature>
<name>W9CGS4_SCLBF</name>
<dbReference type="Pfam" id="PF23562">
    <property type="entry name" value="AMP-binding_C_3"/>
    <property type="match status" value="1"/>
</dbReference>
<evidence type="ECO:0000256" key="1">
    <source>
        <dbReference type="ARBA" id="ARBA00022450"/>
    </source>
</evidence>
<dbReference type="SUPFAM" id="SSF47336">
    <property type="entry name" value="ACP-like"/>
    <property type="match status" value="1"/>
</dbReference>
<sequence length="1150" mass="129163">MSSVPALNLNHFICTLGEAKSRKLTPVNEYDTVNGFFDYHAEHNGEELAIAIPEKCSEQHFDNASTSNAYTDHVKTFNGNGSRGISIGELSSARGSEDSTRWNVQFYSFRELRAHSLKLARILYRPERYIFENRATEHQKCIGLVGRSDQGFLLMWLALMRLGVSVLIIMPSCTSEAVQHLCKQCNVNIVFYDSTLLEHHAEASRLRKASNPSFTMRQYTGRDIVKQLKRPERTHLTAPRMVTANDIAYFHHTSGTSGLPKPIPYSHHAACGILPILHGRNTMTFTTTPLFTGGIADCFRAWTSLSTICLAPDDGQSLTSELIIKYFSQAQHGYKILTPGLSDPLRKSMYFSCVPMIAQMLSQTARGLAFLRTMDIVGVGGATLPKQTGDFLVSMGVNLVSRLGSAECSFVLSSHRNYDQDKDWEYLRVPNGVPYLKFEPLDDDSGRFELVIRNGWPQMAKRNRDDGSWATNDLFEPHPSIKNAWKIVSRRDAQITLLTGKKFDPIFIEEAIKRFPLVKDAFIFGNRQVYPGIIIFKSETAAFTDDESFRDMIWPYVEDLNNKIPSHAKLFKDMLVIKTDTHLLAKTEKGTTKRGWAEIYYDADIKDAYKNKAIVFNGEVSLETVMDIVKKAIGTPTELQYDSDFRVHHIDSVQATRIRSHLTSAFSSASKTKSFPWNLVYQCGSVRALTEYIKASQDESIHRDDEDESEAQRMISIVKHYGNSLMDDTTEACTKFDGTLEETIIITGVTGTLGVNIVSVLQSLLASRNALRIVCFVRAKNDKEAHGRVEEALRYHGLYHQETAAKLECRAVKLDQTELGLLRDVLLDLRQYATTIIHAAWEVNFSIPLKDFTEQFQGLRNLINFSLSGKSPKHLVFCSSTASLAKADIDTTMAKTIAESVNRNPLLAGPLGYSKSKWVAEVICSLACQKTRANISILRIGQLSGNTINGTWNMKEAWPLMLSTGAPGCLDSLPKLDVPLSWLPVDIAASGVIDVALRKTCERPLLPPPAENEAVVFHLVNNSTKVTWEHLLKWIGHEKKTEEFGNWLQRAELPGTKGGLRDEHPARSLLGFWKDMDGNNKNDSSAEPSFGLFRTRQVSPVMRAFTDVDAHYVRKIWLWVQTVVQRWEDEEKGKQKKQSEDEGISGVTSE</sequence>
<dbReference type="PANTHER" id="PTHR43439:SF2">
    <property type="entry name" value="ENZYME, PUTATIVE (JCVI)-RELATED"/>
    <property type="match status" value="1"/>
</dbReference>
<evidence type="ECO:0000313" key="7">
    <source>
        <dbReference type="Proteomes" id="UP000019487"/>
    </source>
</evidence>
<reference evidence="6 7" key="1">
    <citation type="journal article" date="2014" name="Genome Announc.">
        <title>Draft genome sequence of Sclerotinia borealis, a psychrophilic plant pathogenic fungus.</title>
        <authorList>
            <person name="Mardanov A.V."/>
            <person name="Beletsky A.V."/>
            <person name="Kadnikov V.V."/>
            <person name="Ignatov A.N."/>
            <person name="Ravin N.V."/>
        </authorList>
    </citation>
    <scope>NUCLEOTIDE SEQUENCE [LARGE SCALE GENOMIC DNA]</scope>
    <source>
        <strain evidence="7">F-4157</strain>
    </source>
</reference>
<dbReference type="Pfam" id="PF07993">
    <property type="entry name" value="NAD_binding_4"/>
    <property type="match status" value="1"/>
</dbReference>
<dbReference type="InterPro" id="IPR000873">
    <property type="entry name" value="AMP-dep_synth/lig_dom"/>
</dbReference>
<evidence type="ECO:0000313" key="6">
    <source>
        <dbReference type="EMBL" id="ESZ95917.1"/>
    </source>
</evidence>
<dbReference type="InterPro" id="IPR013120">
    <property type="entry name" value="FAR_NAD-bd"/>
</dbReference>
<dbReference type="HOGENOM" id="CLU_002220_2_0_1"/>
<dbReference type="EMBL" id="AYSA01000161">
    <property type="protein sequence ID" value="ESZ95917.1"/>
    <property type="molecule type" value="Genomic_DNA"/>
</dbReference>
<dbReference type="OrthoDB" id="429813at2759"/>
<gene>
    <name evidence="6" type="ORF">SBOR_3730</name>
</gene>
<dbReference type="PANTHER" id="PTHR43439">
    <property type="entry name" value="PHENYLACETATE-COENZYME A LIGASE"/>
    <property type="match status" value="1"/>
</dbReference>
<evidence type="ECO:0000256" key="2">
    <source>
        <dbReference type="ARBA" id="ARBA00022553"/>
    </source>
</evidence>
<dbReference type="InterPro" id="IPR042099">
    <property type="entry name" value="ANL_N_sf"/>
</dbReference>
<dbReference type="SUPFAM" id="SSF51735">
    <property type="entry name" value="NAD(P)-binding Rossmann-fold domains"/>
    <property type="match status" value="1"/>
</dbReference>
<organism evidence="6 7">
    <name type="scientific">Sclerotinia borealis (strain F-4128)</name>
    <dbReference type="NCBI Taxonomy" id="1432307"/>
    <lineage>
        <taxon>Eukaryota</taxon>
        <taxon>Fungi</taxon>
        <taxon>Dikarya</taxon>
        <taxon>Ascomycota</taxon>
        <taxon>Pezizomycotina</taxon>
        <taxon>Leotiomycetes</taxon>
        <taxon>Helotiales</taxon>
        <taxon>Sclerotiniaceae</taxon>
        <taxon>Sclerotinia</taxon>
    </lineage>
</organism>
<evidence type="ECO:0000259" key="5">
    <source>
        <dbReference type="Pfam" id="PF07993"/>
    </source>
</evidence>
<dbReference type="Pfam" id="PF00501">
    <property type="entry name" value="AMP-binding"/>
    <property type="match status" value="1"/>
</dbReference>
<keyword evidence="2" id="KW-0597">Phosphoprotein</keyword>
<dbReference type="Gene3D" id="3.40.50.12780">
    <property type="entry name" value="N-terminal domain of ligase-like"/>
    <property type="match status" value="1"/>
</dbReference>
<protein>
    <recommendedName>
        <fullName evidence="8">Carrier domain-containing protein</fullName>
    </recommendedName>
</protein>
<evidence type="ECO:0008006" key="8">
    <source>
        <dbReference type="Google" id="ProtNLM"/>
    </source>
</evidence>
<proteinExistence type="predicted"/>
<dbReference type="AlphaFoldDB" id="W9CGS4"/>
<comment type="caution">
    <text evidence="6">The sequence shown here is derived from an EMBL/GenBank/DDBJ whole genome shotgun (WGS) entry which is preliminary data.</text>
</comment>
<dbReference type="InterPro" id="IPR020845">
    <property type="entry name" value="AMP-binding_CS"/>
</dbReference>
<dbReference type="PROSITE" id="PS00455">
    <property type="entry name" value="AMP_BINDING"/>
    <property type="match status" value="1"/>
</dbReference>
<dbReference type="Gene3D" id="3.40.50.720">
    <property type="entry name" value="NAD(P)-binding Rossmann-like Domain"/>
    <property type="match status" value="1"/>
</dbReference>
<keyword evidence="7" id="KW-1185">Reference proteome</keyword>
<dbReference type="InterPro" id="IPR036291">
    <property type="entry name" value="NAD(P)-bd_dom_sf"/>
</dbReference>
<evidence type="ECO:0000259" key="4">
    <source>
        <dbReference type="Pfam" id="PF00501"/>
    </source>
</evidence>
<feature type="domain" description="Thioester reductase (TE)" evidence="5">
    <location>
        <begin position="746"/>
        <end position="990"/>
    </location>
</feature>
<feature type="region of interest" description="Disordered" evidence="3">
    <location>
        <begin position="1128"/>
        <end position="1150"/>
    </location>
</feature>
<evidence type="ECO:0000256" key="3">
    <source>
        <dbReference type="SAM" id="MobiDB-lite"/>
    </source>
</evidence>
<dbReference type="STRING" id="1432307.W9CGS4"/>
<keyword evidence="1" id="KW-0596">Phosphopantetheine</keyword>
<dbReference type="SUPFAM" id="SSF56801">
    <property type="entry name" value="Acetyl-CoA synthetase-like"/>
    <property type="match status" value="1"/>
</dbReference>
<dbReference type="Proteomes" id="UP000019487">
    <property type="component" value="Unassembled WGS sequence"/>
</dbReference>
<feature type="compositionally biased region" description="Basic and acidic residues" evidence="3">
    <location>
        <begin position="1128"/>
        <end position="1140"/>
    </location>
</feature>
<dbReference type="InterPro" id="IPR036736">
    <property type="entry name" value="ACP-like_sf"/>
</dbReference>